<keyword evidence="4" id="KW-1185">Reference proteome</keyword>
<accession>A0A9R0JGI1</accession>
<dbReference type="KEGG" id="soe:110806109"/>
<dbReference type="RefSeq" id="XP_021867441.1">
    <property type="nucleotide sequence ID" value="XM_022011749.2"/>
</dbReference>
<reference evidence="4" key="1">
    <citation type="journal article" date="2021" name="Nat. Commun.">
        <title>Genomic analyses provide insights into spinach domestication and the genetic basis of agronomic traits.</title>
        <authorList>
            <person name="Cai X."/>
            <person name="Sun X."/>
            <person name="Xu C."/>
            <person name="Sun H."/>
            <person name="Wang X."/>
            <person name="Ge C."/>
            <person name="Zhang Z."/>
            <person name="Wang Q."/>
            <person name="Fei Z."/>
            <person name="Jiao C."/>
            <person name="Wang Q."/>
        </authorList>
    </citation>
    <scope>NUCLEOTIDE SEQUENCE [LARGE SCALE GENOMIC DNA]</scope>
    <source>
        <strain evidence="4">cv. Varoflay</strain>
    </source>
</reference>
<reference evidence="5" key="2">
    <citation type="submission" date="2025-08" db="UniProtKB">
        <authorList>
            <consortium name="RefSeq"/>
        </authorList>
    </citation>
    <scope>IDENTIFICATION</scope>
    <source>
        <tissue evidence="5">Leaf</tissue>
    </source>
</reference>
<dbReference type="AlphaFoldDB" id="A0A9R0JGI1"/>
<dbReference type="Pfam" id="PF07765">
    <property type="entry name" value="KIP1"/>
    <property type="match status" value="1"/>
</dbReference>
<proteinExistence type="inferred from homology"/>
<sequence length="327" mass="38395">MITINTQSIIFCYTNFFLKRPIMKRWKTVDESGGLSIQMDLRRPSCCSKPAWLMTTLSDMEQKIRMLVHRSSNENDEGKGDTFGERAECYYQERPQLLSLLLDLYNAYISLAERYCQSLHKHHNYQSHSSSDNTTTVSSEDFQSDAESSLSYQLPSTTAISHDEMISELVIKNVQYDLIVDELLVMEKQVNDSSRKIELQRSLLEVLESERLILLNENAGLRYKVCVLIDENKRLALDSMYVLKMREDHRVCMLSRKIEDLQGKIYSLEKRNRDYYQQLMHKQDNKQEDKEINIPRKGVRISRFWDKLKNSQLLFLCKPHPSRSVVN</sequence>
<evidence type="ECO:0000313" key="5">
    <source>
        <dbReference type="RefSeq" id="XP_021867441.1"/>
    </source>
</evidence>
<keyword evidence="1" id="KW-0175">Coiled coil</keyword>
<dbReference type="PROSITE" id="PS51774">
    <property type="entry name" value="NAB"/>
    <property type="match status" value="1"/>
</dbReference>
<evidence type="ECO:0000313" key="4">
    <source>
        <dbReference type="Proteomes" id="UP000813463"/>
    </source>
</evidence>
<evidence type="ECO:0000256" key="1">
    <source>
        <dbReference type="ARBA" id="ARBA00023054"/>
    </source>
</evidence>
<feature type="domain" description="NAB" evidence="3">
    <location>
        <begin position="35"/>
        <end position="122"/>
    </location>
</feature>
<dbReference type="PANTHER" id="PTHR32258:SF26">
    <property type="entry name" value="KINASE INTERACTING (KIP1-LIKE) FAMILY PROTEIN"/>
    <property type="match status" value="1"/>
</dbReference>
<dbReference type="InterPro" id="IPR011684">
    <property type="entry name" value="NAB"/>
</dbReference>
<name>A0A9R0JGI1_SPIOL</name>
<comment type="similarity">
    <text evidence="2">Belongs to the NET family.</text>
</comment>
<dbReference type="PANTHER" id="PTHR32258">
    <property type="entry name" value="PROTEIN NETWORKED 4A"/>
    <property type="match status" value="1"/>
</dbReference>
<dbReference type="GO" id="GO:0003779">
    <property type="term" value="F:actin binding"/>
    <property type="evidence" value="ECO:0007669"/>
    <property type="project" value="InterPro"/>
</dbReference>
<organism evidence="4 5">
    <name type="scientific">Spinacia oleracea</name>
    <name type="common">Spinach</name>
    <dbReference type="NCBI Taxonomy" id="3562"/>
    <lineage>
        <taxon>Eukaryota</taxon>
        <taxon>Viridiplantae</taxon>
        <taxon>Streptophyta</taxon>
        <taxon>Embryophyta</taxon>
        <taxon>Tracheophyta</taxon>
        <taxon>Spermatophyta</taxon>
        <taxon>Magnoliopsida</taxon>
        <taxon>eudicotyledons</taxon>
        <taxon>Gunneridae</taxon>
        <taxon>Pentapetalae</taxon>
        <taxon>Caryophyllales</taxon>
        <taxon>Chenopodiaceae</taxon>
        <taxon>Chenopodioideae</taxon>
        <taxon>Anserineae</taxon>
        <taxon>Spinacia</taxon>
    </lineage>
</organism>
<dbReference type="OrthoDB" id="1911293at2759"/>
<evidence type="ECO:0000256" key="2">
    <source>
        <dbReference type="ARBA" id="ARBA00038006"/>
    </source>
</evidence>
<protein>
    <submittedName>
        <fullName evidence="5">Kinase-interacting family protein-like isoform X1</fullName>
    </submittedName>
</protein>
<dbReference type="Proteomes" id="UP000813463">
    <property type="component" value="Chromosome 2"/>
</dbReference>
<gene>
    <name evidence="5" type="primary">LOC110806109</name>
</gene>
<dbReference type="InterPro" id="IPR051861">
    <property type="entry name" value="NET_actin-binding_domain"/>
</dbReference>
<dbReference type="GeneID" id="110806109"/>
<evidence type="ECO:0000259" key="3">
    <source>
        <dbReference type="PROSITE" id="PS51774"/>
    </source>
</evidence>